<evidence type="ECO:0000259" key="1">
    <source>
        <dbReference type="Pfam" id="PF01498"/>
    </source>
</evidence>
<organism evidence="2 3">
    <name type="scientific">Cyprinus carpio carpio</name>
    <dbReference type="NCBI Taxonomy" id="630221"/>
    <lineage>
        <taxon>Eukaryota</taxon>
        <taxon>Metazoa</taxon>
        <taxon>Chordata</taxon>
        <taxon>Craniata</taxon>
        <taxon>Vertebrata</taxon>
        <taxon>Euteleostomi</taxon>
        <taxon>Actinopterygii</taxon>
        <taxon>Neopterygii</taxon>
        <taxon>Teleostei</taxon>
        <taxon>Ostariophysi</taxon>
        <taxon>Cypriniformes</taxon>
        <taxon>Cyprinidae</taxon>
        <taxon>Cyprininae</taxon>
        <taxon>Cyprinus</taxon>
    </lineage>
</organism>
<dbReference type="GeneTree" id="ENSGT00940000168711"/>
<reference evidence="2" key="1">
    <citation type="submission" date="2025-08" db="UniProtKB">
        <authorList>
            <consortium name="Ensembl"/>
        </authorList>
    </citation>
    <scope>IDENTIFICATION</scope>
</reference>
<evidence type="ECO:0000313" key="3">
    <source>
        <dbReference type="Proteomes" id="UP001108240"/>
    </source>
</evidence>
<name>A0A9J7YQ55_CYPCA</name>
<dbReference type="Pfam" id="PF14969">
    <property type="entry name" value="DUF4508"/>
    <property type="match status" value="1"/>
</dbReference>
<dbReference type="GO" id="GO:0006313">
    <property type="term" value="P:DNA transposition"/>
    <property type="evidence" value="ECO:0007669"/>
    <property type="project" value="InterPro"/>
</dbReference>
<dbReference type="SUPFAM" id="SSF46689">
    <property type="entry name" value="Homeodomain-like"/>
    <property type="match status" value="1"/>
</dbReference>
<dbReference type="InterPro" id="IPR002492">
    <property type="entry name" value="Transposase_Tc1-like"/>
</dbReference>
<feature type="domain" description="Transposase Tc1-like" evidence="1">
    <location>
        <begin position="243"/>
        <end position="287"/>
    </location>
</feature>
<dbReference type="InterPro" id="IPR009057">
    <property type="entry name" value="Homeodomain-like_sf"/>
</dbReference>
<dbReference type="InterPro" id="IPR028019">
    <property type="entry name" value="DUF4508"/>
</dbReference>
<dbReference type="PANTHER" id="PTHR16260">
    <property type="entry name" value="SIMILAR TO 1700123O20RIK PROTEIN"/>
    <property type="match status" value="1"/>
</dbReference>
<dbReference type="Gene3D" id="1.10.10.10">
    <property type="entry name" value="Winged helix-like DNA-binding domain superfamily/Winged helix DNA-binding domain"/>
    <property type="match status" value="1"/>
</dbReference>
<dbReference type="Pfam" id="PF01498">
    <property type="entry name" value="HTH_Tnp_Tc3_2"/>
    <property type="match status" value="1"/>
</dbReference>
<keyword evidence="3" id="KW-1185">Reference proteome</keyword>
<dbReference type="GO" id="GO:0003677">
    <property type="term" value="F:DNA binding"/>
    <property type="evidence" value="ECO:0007669"/>
    <property type="project" value="InterPro"/>
</dbReference>
<dbReference type="InterPro" id="IPR036388">
    <property type="entry name" value="WH-like_DNA-bd_sf"/>
</dbReference>
<dbReference type="GO" id="GO:0015074">
    <property type="term" value="P:DNA integration"/>
    <property type="evidence" value="ECO:0007669"/>
    <property type="project" value="InterPro"/>
</dbReference>
<sequence>MLFSTKEMAWFHQALQGSVQPDGSMMPPTVEDLSHSQVSKHTITQLGMSDGQGWSTLPPVSITDFPPVSRGIVPQRLEALSCTSLNVGCREDSVLLSFVTLQEQRCVLSWFLGWNAVQKQRFLEDLISKAVPGKVSSLLDQLNTLQHNPTDVATQMCLRERAIGMQTAGMSTRAVARELNVNFSTISHLQRRFRESGSTSNWPHNCRPRVTTPAQDLHIQHLHLQDPLRPATRTAAATIGLHNQRISAQTVRNRLREAHLHARHRHRGLDLTVVHRRNRLEWANAHIQWLLAL</sequence>
<reference evidence="2" key="2">
    <citation type="submission" date="2025-09" db="UniProtKB">
        <authorList>
            <consortium name="Ensembl"/>
        </authorList>
    </citation>
    <scope>IDENTIFICATION</scope>
</reference>
<dbReference type="Proteomes" id="UP001108240">
    <property type="component" value="Unplaced"/>
</dbReference>
<dbReference type="AlphaFoldDB" id="A0A9J7YQ55"/>
<dbReference type="Ensembl" id="ENSCCRT00000186591.1">
    <property type="protein sequence ID" value="ENSCCRP00000122072.1"/>
    <property type="gene ID" value="ENSCCRG00000039018.2"/>
</dbReference>
<protein>
    <recommendedName>
        <fullName evidence="1">Transposase Tc1-like domain-containing protein</fullName>
    </recommendedName>
</protein>
<proteinExistence type="predicted"/>
<dbReference type="PANTHER" id="PTHR16260:SF3">
    <property type="entry name" value="CHROMOSOME 14 OPEN READING FRAME 119-LIKE-RELATED"/>
    <property type="match status" value="1"/>
</dbReference>
<evidence type="ECO:0000313" key="2">
    <source>
        <dbReference type="Ensembl" id="ENSCCRP00000122072.1"/>
    </source>
</evidence>
<accession>A0A9J7YQ55</accession>